<dbReference type="EMBL" id="RRYP01020804">
    <property type="protein sequence ID" value="TNV72824.1"/>
    <property type="molecule type" value="Genomic_DNA"/>
</dbReference>
<accession>A0A8J8NDS9</accession>
<evidence type="ECO:0000256" key="2">
    <source>
        <dbReference type="SAM" id="Phobius"/>
    </source>
</evidence>
<proteinExistence type="predicted"/>
<reference evidence="3" key="1">
    <citation type="submission" date="2019-06" db="EMBL/GenBank/DDBJ databases">
        <authorList>
            <person name="Zheng W."/>
        </authorList>
    </citation>
    <scope>NUCLEOTIDE SEQUENCE</scope>
    <source>
        <strain evidence="3">QDHG01</strain>
    </source>
</reference>
<protein>
    <submittedName>
        <fullName evidence="3">Uncharacterized protein</fullName>
    </submittedName>
</protein>
<dbReference type="Proteomes" id="UP000785679">
    <property type="component" value="Unassembled WGS sequence"/>
</dbReference>
<feature type="region of interest" description="Disordered" evidence="1">
    <location>
        <begin position="1"/>
        <end position="20"/>
    </location>
</feature>
<keyword evidence="2" id="KW-0472">Membrane</keyword>
<evidence type="ECO:0000256" key="1">
    <source>
        <dbReference type="SAM" id="MobiDB-lite"/>
    </source>
</evidence>
<evidence type="ECO:0000313" key="3">
    <source>
        <dbReference type="EMBL" id="TNV72824.1"/>
    </source>
</evidence>
<keyword evidence="2" id="KW-1133">Transmembrane helix</keyword>
<keyword evidence="4" id="KW-1185">Reference proteome</keyword>
<gene>
    <name evidence="3" type="ORF">FGO68_gene6459</name>
</gene>
<dbReference type="AlphaFoldDB" id="A0A8J8NDS9"/>
<evidence type="ECO:0000313" key="4">
    <source>
        <dbReference type="Proteomes" id="UP000785679"/>
    </source>
</evidence>
<feature type="transmembrane region" description="Helical" evidence="2">
    <location>
        <begin position="68"/>
        <end position="89"/>
    </location>
</feature>
<name>A0A8J8NDS9_HALGN</name>
<comment type="caution">
    <text evidence="3">The sequence shown here is derived from an EMBL/GenBank/DDBJ whole genome shotgun (WGS) entry which is preliminary data.</text>
</comment>
<keyword evidence="2" id="KW-0812">Transmembrane</keyword>
<organism evidence="3 4">
    <name type="scientific">Halteria grandinella</name>
    <dbReference type="NCBI Taxonomy" id="5974"/>
    <lineage>
        <taxon>Eukaryota</taxon>
        <taxon>Sar</taxon>
        <taxon>Alveolata</taxon>
        <taxon>Ciliophora</taxon>
        <taxon>Intramacronucleata</taxon>
        <taxon>Spirotrichea</taxon>
        <taxon>Stichotrichia</taxon>
        <taxon>Sporadotrichida</taxon>
        <taxon>Halteriidae</taxon>
        <taxon>Halteria</taxon>
    </lineage>
</organism>
<sequence>MFLQKCPSAPESKASKIRHGEYQKEQIGSSSFKTNMPAYRSCCIMIFTGMLQTVAAPTEWVSAQSKPLYLCLLFISQLLQIVIFAHQFIAYSRFEYSALVKDLAV</sequence>